<sequence length="1121" mass="130990">MLIRITRSNHRYIQQFYRYQSLTTASRRNLQTKKQIHQKSSVEKENATDELFDDIDNALPIGFSTTLRSLVSSSMPGSHLNNKGSSKFIETLSRFELEEKYDDTQTYKPIDSMWHITDRFKLTSPSSIRYLLSIPIDTRSFSEIHERYLETTNLDDKRLIRLVLDDKLSPIQYFMTLQLLLDNYHFENAAVVAKLLLKKLSLDEQVYSLERIMSRCCKSSMKQAQFLTSLLKVGFGANLLKQIGGCSFDFNIVPILKYLQEFNSTMRFQFIDSLEELNSILDEITYDGLDVFGRRTIEMKKICIRVEYISSTVSRLHDRFEYLEQVLNESGGEFIGDGGYMAQLLESYISGSDNCQADIDKDIVSEKKIIGRLFTNRLTLHLMGKSSEVSDYVSLLRNFKLNELPLKILWKRYLNTNQVHNKDSRVVEAFASQILGKSMIAPKKRIKTGNNVKQLEQKYDYVPLKVSQKQHVYVPIDDLQQRFVSTPISAFRGNYSPISMDNLEKYFFSVPMSDFQVEFASSSLNELRKNRLGLFFVKLYHDSFEQHPRVETAEELEEEIKGELEGSIAKELAEELEEELEEKPEVVSAFTKHLAKVQSSYAFDCVARYLAHYMFVRYRNVPSSYTSNYYNFSIYQEVERYIGPTNNKAFIELWELEFLFHSIGNLHPKRVLPLNFVLFLNTILGELHSTNIENSDLARIMNYINRKKKDIEFHEEVWTYTFIRWYNHLQKKGKVNARYNFDRKLIDYFATAMFKLQPKVECYGKGQRKKFSSSEKLSFDQKYIIRAISFQVWKMNNPKFMTDMLDAWVRILSEHQTKHSRVFFDFLSRSSIVLSIFIKHKLTFNKRPEFKYDNLIDLFDTIDAFTLKKNRQPKFPITTDKPSESVSLVEIKDADLFRLTKSLLQDKSYGAVVIEGTEGEAIEFDEDTFAHFDSYTNELMVANEAVDIINDGENPSEKRLTLLRLNIGTLPKFDLIVRFITENPEYHTDIMDKLLTDYNYDVPLSLVHAIVIGLLRSRVTSLESKIEFFKYYEKLSIMISENTNGLRRYSGRFNMMKVELIDAIILEAVKTNRGSLITLAWALKKVDNEPGRPAKEVNSQRWHEQISQMRREHTGFFHPDN</sequence>
<dbReference type="EMBL" id="KV453849">
    <property type="protein sequence ID" value="ODV86857.1"/>
    <property type="molecule type" value="Genomic_DNA"/>
</dbReference>
<dbReference type="Proteomes" id="UP000094801">
    <property type="component" value="Unassembled WGS sequence"/>
</dbReference>
<name>A0A1E4T516_9ASCO</name>
<evidence type="ECO:0000313" key="2">
    <source>
        <dbReference type="Proteomes" id="UP000094801"/>
    </source>
</evidence>
<dbReference type="OrthoDB" id="3992305at2759"/>
<dbReference type="AlphaFoldDB" id="A0A1E4T516"/>
<gene>
    <name evidence="1" type="ORF">CANARDRAFT_21845</name>
</gene>
<keyword evidence="2" id="KW-1185">Reference proteome</keyword>
<evidence type="ECO:0000313" key="1">
    <source>
        <dbReference type="EMBL" id="ODV86857.1"/>
    </source>
</evidence>
<organism evidence="1 2">
    <name type="scientific">[Candida] arabinofermentans NRRL YB-2248</name>
    <dbReference type="NCBI Taxonomy" id="983967"/>
    <lineage>
        <taxon>Eukaryota</taxon>
        <taxon>Fungi</taxon>
        <taxon>Dikarya</taxon>
        <taxon>Ascomycota</taxon>
        <taxon>Saccharomycotina</taxon>
        <taxon>Pichiomycetes</taxon>
        <taxon>Pichiales</taxon>
        <taxon>Pichiaceae</taxon>
        <taxon>Ogataea</taxon>
        <taxon>Ogataea/Candida clade</taxon>
    </lineage>
</organism>
<reference evidence="2" key="1">
    <citation type="submission" date="2016-04" db="EMBL/GenBank/DDBJ databases">
        <title>Comparative genomics of biotechnologically important yeasts.</title>
        <authorList>
            <consortium name="DOE Joint Genome Institute"/>
            <person name="Riley R."/>
            <person name="Haridas S."/>
            <person name="Wolfe K.H."/>
            <person name="Lopes M.R."/>
            <person name="Hittinger C.T."/>
            <person name="Goker M."/>
            <person name="Salamov A."/>
            <person name="Wisecaver J."/>
            <person name="Long T.M."/>
            <person name="Aerts A.L."/>
            <person name="Barry K."/>
            <person name="Choi C."/>
            <person name="Clum A."/>
            <person name="Coughlan A.Y."/>
            <person name="Deshpande S."/>
            <person name="Douglass A.P."/>
            <person name="Hanson S.J."/>
            <person name="Klenk H.-P."/>
            <person name="Labutti K."/>
            <person name="Lapidus A."/>
            <person name="Lindquist E."/>
            <person name="Lipzen A."/>
            <person name="Meier-Kolthoff J.P."/>
            <person name="Ohm R.A."/>
            <person name="Otillar R.P."/>
            <person name="Pangilinan J."/>
            <person name="Peng Y."/>
            <person name="Rokas A."/>
            <person name="Rosa C.A."/>
            <person name="Scheuner C."/>
            <person name="Sibirny A.A."/>
            <person name="Slot J.C."/>
            <person name="Stielow J.B."/>
            <person name="Sun H."/>
            <person name="Kurtzman C.P."/>
            <person name="Blackwell M."/>
            <person name="Grigoriev I.V."/>
            <person name="Jeffries T.W."/>
        </authorList>
    </citation>
    <scope>NUCLEOTIDE SEQUENCE [LARGE SCALE GENOMIC DNA]</scope>
    <source>
        <strain evidence="2">NRRL YB-2248</strain>
    </source>
</reference>
<proteinExistence type="predicted"/>
<accession>A0A1E4T516</accession>
<protein>
    <submittedName>
        <fullName evidence="1">Uncharacterized protein</fullName>
    </submittedName>
</protein>